<dbReference type="SUPFAM" id="SSF64518">
    <property type="entry name" value="Phase 1 flagellin"/>
    <property type="match status" value="1"/>
</dbReference>
<dbReference type="EMBL" id="SJZB01000026">
    <property type="protein sequence ID" value="TCJ15532.1"/>
    <property type="molecule type" value="Genomic_DNA"/>
</dbReference>
<dbReference type="InterPro" id="IPR053927">
    <property type="entry name" value="FlgK_helical"/>
</dbReference>
<evidence type="ECO:0000259" key="9">
    <source>
        <dbReference type="Pfam" id="PF22638"/>
    </source>
</evidence>
<dbReference type="InterPro" id="IPR010930">
    <property type="entry name" value="Flg_bb/hook_C_dom"/>
</dbReference>
<evidence type="ECO:0000256" key="2">
    <source>
        <dbReference type="ARBA" id="ARBA00004613"/>
    </source>
</evidence>
<protein>
    <recommendedName>
        <fullName evidence="4 7">Flagellar hook-associated protein 1</fullName>
        <shortName evidence="7">HAP1</shortName>
    </recommendedName>
</protein>
<evidence type="ECO:0000256" key="4">
    <source>
        <dbReference type="ARBA" id="ARBA00016244"/>
    </source>
</evidence>
<dbReference type="PANTHER" id="PTHR30033">
    <property type="entry name" value="FLAGELLAR HOOK-ASSOCIATED PROTEIN 1"/>
    <property type="match status" value="1"/>
</dbReference>
<dbReference type="GO" id="GO:0005576">
    <property type="term" value="C:extracellular region"/>
    <property type="evidence" value="ECO:0007669"/>
    <property type="project" value="UniProtKB-SubCell"/>
</dbReference>
<dbReference type="GO" id="GO:0005198">
    <property type="term" value="F:structural molecule activity"/>
    <property type="evidence" value="ECO:0007669"/>
    <property type="project" value="UniProtKB-UniRule"/>
</dbReference>
<proteinExistence type="inferred from homology"/>
<accession>A0A4V2NW04</accession>
<sequence length="554" mass="56856">MGTGLLNISLSGLNAAMAGIRTVQQNIANANTAGYTRQEVVQSASTPQYSGGGYLGTGVQVDTVRRIYDQFLTSQTQNYQTQLSAAEAYSSYASEVDALLGGSSTGLSTPLQTFFSAVSEVANDPTSLTARQQMISTANSLASRFNLLADNLQSIKTEINSEVSTIATQINSYADQIQSLNAEIARAQGSGQTPNDLLDQRDQLVNELGKLVNVSSIQQSDGTVAVMIGNGQPLVVGTAVRHVVAVSDSADPTQTILAMEIPNSTATEVIDPSSITSGSLGGLFAFRDEVLNPSIADLDQLAQSLADAFNSQHEAGYDLNGAAGTAFFSYSATSPAGTLAVVISQASQVAAASQGVSAAADAGNSGDASIGAVTLSETVTRPLADAPYTLSYNAGTVTVTDASANVVGSFTYTSGATMTFDGISVAITDGSGGIADGDTFTIDNSGAYSGPGDNGNALLLAGLQNEAVIGSSTLSEYNTALVGRNATYANSADTNVSNFTSLYQQSYDSLQSVSGVNLDEEAVKLIQLQQAYQAAAKAIQVSSTLFDAVLGAMQ</sequence>
<keyword evidence="10" id="KW-0969">Cilium</keyword>
<name>A0A4V2NW04_9PROT</name>
<evidence type="ECO:0000256" key="3">
    <source>
        <dbReference type="ARBA" id="ARBA00009677"/>
    </source>
</evidence>
<evidence type="ECO:0000256" key="5">
    <source>
        <dbReference type="ARBA" id="ARBA00022525"/>
    </source>
</evidence>
<dbReference type="NCBIfam" id="TIGR02492">
    <property type="entry name" value="flgK_ends"/>
    <property type="match status" value="1"/>
</dbReference>
<keyword evidence="10" id="KW-0966">Cell projection</keyword>
<dbReference type="Pfam" id="PF22638">
    <property type="entry name" value="FlgK_D1"/>
    <property type="match status" value="1"/>
</dbReference>
<feature type="domain" description="Flagellar hook-associated protein FlgK helical" evidence="9">
    <location>
        <begin position="94"/>
        <end position="328"/>
    </location>
</feature>
<comment type="subcellular location">
    <subcellularLocation>
        <location evidence="1 7">Bacterial flagellum</location>
    </subcellularLocation>
    <subcellularLocation>
        <location evidence="2 7">Secreted</location>
    </subcellularLocation>
</comment>
<comment type="caution">
    <text evidence="10">The sequence shown here is derived from an EMBL/GenBank/DDBJ whole genome shotgun (WGS) entry which is preliminary data.</text>
</comment>
<dbReference type="OrthoDB" id="9802553at2"/>
<keyword evidence="5 7" id="KW-0964">Secreted</keyword>
<dbReference type="GO" id="GO:0009424">
    <property type="term" value="C:bacterial-type flagellum hook"/>
    <property type="evidence" value="ECO:0007669"/>
    <property type="project" value="UniProtKB-UniRule"/>
</dbReference>
<dbReference type="Pfam" id="PF06429">
    <property type="entry name" value="Flg_bbr_C"/>
    <property type="match status" value="1"/>
</dbReference>
<dbReference type="Proteomes" id="UP000295443">
    <property type="component" value="Unassembled WGS sequence"/>
</dbReference>
<comment type="similarity">
    <text evidence="3 7">Belongs to the flagella basal body rod proteins family.</text>
</comment>
<keyword evidence="11" id="KW-1185">Reference proteome</keyword>
<evidence type="ECO:0000313" key="10">
    <source>
        <dbReference type="EMBL" id="TCJ15532.1"/>
    </source>
</evidence>
<evidence type="ECO:0000256" key="7">
    <source>
        <dbReference type="RuleBase" id="RU362065"/>
    </source>
</evidence>
<keyword evidence="10" id="KW-0282">Flagellum</keyword>
<gene>
    <name evidence="7 10" type="primary">flgK</name>
    <name evidence="10" type="ORF">EZJ19_06805</name>
</gene>
<dbReference type="PANTHER" id="PTHR30033:SF1">
    <property type="entry name" value="FLAGELLAR HOOK-ASSOCIATED PROTEIN 1"/>
    <property type="match status" value="1"/>
</dbReference>
<dbReference type="AlphaFoldDB" id="A0A4V2NW04"/>
<evidence type="ECO:0000313" key="11">
    <source>
        <dbReference type="Proteomes" id="UP000295443"/>
    </source>
</evidence>
<evidence type="ECO:0000256" key="6">
    <source>
        <dbReference type="ARBA" id="ARBA00023143"/>
    </source>
</evidence>
<dbReference type="PRINTS" id="PR01005">
    <property type="entry name" value="FLGHOOKAP1"/>
</dbReference>
<keyword evidence="6 7" id="KW-0975">Bacterial flagellum</keyword>
<organism evidence="10 11">
    <name type="scientific">Parasulfuritortus cantonensis</name>
    <dbReference type="NCBI Taxonomy" id="2528202"/>
    <lineage>
        <taxon>Bacteria</taxon>
        <taxon>Pseudomonadati</taxon>
        <taxon>Pseudomonadota</taxon>
        <taxon>Betaproteobacteria</taxon>
        <taxon>Nitrosomonadales</taxon>
        <taxon>Thiobacillaceae</taxon>
        <taxon>Parasulfuritortus</taxon>
    </lineage>
</organism>
<dbReference type="RefSeq" id="WP_131445918.1">
    <property type="nucleotide sequence ID" value="NZ_SJZB01000026.1"/>
</dbReference>
<evidence type="ECO:0000256" key="1">
    <source>
        <dbReference type="ARBA" id="ARBA00004365"/>
    </source>
</evidence>
<feature type="domain" description="Flagellar basal-body/hook protein C-terminal" evidence="8">
    <location>
        <begin position="513"/>
        <end position="550"/>
    </location>
</feature>
<dbReference type="GO" id="GO:0044780">
    <property type="term" value="P:bacterial-type flagellum assembly"/>
    <property type="evidence" value="ECO:0007669"/>
    <property type="project" value="InterPro"/>
</dbReference>
<reference evidence="10 11" key="1">
    <citation type="submission" date="2019-03" db="EMBL/GenBank/DDBJ databases">
        <title>Genome sequence of Thiobacillaceae bacterium LSR1, a sulfur-oxidizing bacterium isolated from freshwater sediment.</title>
        <authorList>
            <person name="Li S."/>
        </authorList>
    </citation>
    <scope>NUCLEOTIDE SEQUENCE [LARGE SCALE GENOMIC DNA]</scope>
    <source>
        <strain evidence="10 11">LSR1</strain>
    </source>
</reference>
<dbReference type="InterPro" id="IPR002371">
    <property type="entry name" value="FlgK"/>
</dbReference>
<evidence type="ECO:0000259" key="8">
    <source>
        <dbReference type="Pfam" id="PF06429"/>
    </source>
</evidence>